<dbReference type="EMBL" id="OZ023719">
    <property type="protein sequence ID" value="CAK9868144.1"/>
    <property type="molecule type" value="Genomic_DNA"/>
</dbReference>
<dbReference type="InterPro" id="IPR039046">
    <property type="entry name" value="PDPK1"/>
</dbReference>
<gene>
    <name evidence="14" type="ORF">CSSPJE1EN2_LOCUS11139</name>
</gene>
<reference evidence="14" key="1">
    <citation type="submission" date="2024-03" db="EMBL/GenBank/DDBJ databases">
        <authorList>
            <consortium name="ELIXIR-Norway"/>
            <consortium name="Elixir Norway"/>
        </authorList>
    </citation>
    <scope>NUCLEOTIDE SEQUENCE</scope>
</reference>
<dbReference type="Gene3D" id="2.30.29.30">
    <property type="entry name" value="Pleckstrin-homology domain (PH domain)/Phosphotyrosine-binding domain (PTB)"/>
    <property type="match status" value="1"/>
</dbReference>
<comment type="catalytic activity">
    <reaction evidence="9">
        <text>L-seryl-[protein] + ATP = O-phospho-L-seryl-[protein] + ADP + H(+)</text>
        <dbReference type="Rhea" id="RHEA:17989"/>
        <dbReference type="Rhea" id="RHEA-COMP:9863"/>
        <dbReference type="Rhea" id="RHEA-COMP:11604"/>
        <dbReference type="ChEBI" id="CHEBI:15378"/>
        <dbReference type="ChEBI" id="CHEBI:29999"/>
        <dbReference type="ChEBI" id="CHEBI:30616"/>
        <dbReference type="ChEBI" id="CHEBI:83421"/>
        <dbReference type="ChEBI" id="CHEBI:456216"/>
        <dbReference type="EC" id="2.7.11.1"/>
    </reaction>
</comment>
<feature type="domain" description="Protein kinase" evidence="13">
    <location>
        <begin position="34"/>
        <end position="298"/>
    </location>
</feature>
<dbReference type="PROSITE" id="PS50011">
    <property type="entry name" value="PROTEIN_KINASE_DOM"/>
    <property type="match status" value="1"/>
</dbReference>
<dbReference type="InterPro" id="IPR000719">
    <property type="entry name" value="Prot_kinase_dom"/>
</dbReference>
<protein>
    <recommendedName>
        <fullName evidence="2">non-specific serine/threonine protein kinase</fullName>
        <ecNumber evidence="2">2.7.11.1</ecNumber>
    </recommendedName>
</protein>
<dbReference type="Pfam" id="PF00069">
    <property type="entry name" value="Pkinase"/>
    <property type="match status" value="1"/>
</dbReference>
<dbReference type="SUPFAM" id="SSF50729">
    <property type="entry name" value="PH domain-like"/>
    <property type="match status" value="1"/>
</dbReference>
<dbReference type="SUPFAM" id="SSF56112">
    <property type="entry name" value="Protein kinase-like (PK-like)"/>
    <property type="match status" value="1"/>
</dbReference>
<evidence type="ECO:0000256" key="7">
    <source>
        <dbReference type="ARBA" id="ARBA00022840"/>
    </source>
</evidence>
<evidence type="ECO:0000256" key="11">
    <source>
        <dbReference type="RuleBase" id="RU000304"/>
    </source>
</evidence>
<comment type="similarity">
    <text evidence="1">Belongs to the protein kinase superfamily. AGC Ser/Thr protein kinase family. PDPK1 subfamily.</text>
</comment>
<keyword evidence="3 11" id="KW-0723">Serine/threonine-protein kinase</keyword>
<evidence type="ECO:0000256" key="5">
    <source>
        <dbReference type="ARBA" id="ARBA00022741"/>
    </source>
</evidence>
<comment type="catalytic activity">
    <reaction evidence="8">
        <text>L-threonyl-[protein] + ATP = O-phospho-L-threonyl-[protein] + ADP + H(+)</text>
        <dbReference type="Rhea" id="RHEA:46608"/>
        <dbReference type="Rhea" id="RHEA-COMP:11060"/>
        <dbReference type="Rhea" id="RHEA-COMP:11605"/>
        <dbReference type="ChEBI" id="CHEBI:15378"/>
        <dbReference type="ChEBI" id="CHEBI:30013"/>
        <dbReference type="ChEBI" id="CHEBI:30616"/>
        <dbReference type="ChEBI" id="CHEBI:61977"/>
        <dbReference type="ChEBI" id="CHEBI:456216"/>
        <dbReference type="EC" id="2.7.11.1"/>
    </reaction>
</comment>
<evidence type="ECO:0000313" key="15">
    <source>
        <dbReference type="Proteomes" id="UP001497522"/>
    </source>
</evidence>
<dbReference type="Pfam" id="PF14593">
    <property type="entry name" value="PH_3"/>
    <property type="match status" value="1"/>
</dbReference>
<keyword evidence="7 10" id="KW-0067">ATP-binding</keyword>
<keyword evidence="15" id="KW-1185">Reference proteome</keyword>
<dbReference type="Gene3D" id="1.10.510.10">
    <property type="entry name" value="Transferase(Phosphotransferase) domain 1"/>
    <property type="match status" value="1"/>
</dbReference>
<keyword evidence="5 10" id="KW-0547">Nucleotide-binding</keyword>
<dbReference type="Gene3D" id="3.30.200.20">
    <property type="entry name" value="Phosphorylase Kinase, domain 1"/>
    <property type="match status" value="1"/>
</dbReference>
<dbReference type="PROSITE" id="PS00108">
    <property type="entry name" value="PROTEIN_KINASE_ST"/>
    <property type="match status" value="1"/>
</dbReference>
<name>A0ABP1AZZ8_9BRYO</name>
<proteinExistence type="inferred from homology"/>
<dbReference type="CDD" id="cd05581">
    <property type="entry name" value="STKc_PDK1"/>
    <property type="match status" value="1"/>
</dbReference>
<evidence type="ECO:0000256" key="10">
    <source>
        <dbReference type="PROSITE-ProRule" id="PRU10141"/>
    </source>
</evidence>
<dbReference type="InterPro" id="IPR008271">
    <property type="entry name" value="Ser/Thr_kinase_AS"/>
</dbReference>
<evidence type="ECO:0000256" key="1">
    <source>
        <dbReference type="ARBA" id="ARBA00010006"/>
    </source>
</evidence>
<keyword evidence="4" id="KW-0808">Transferase</keyword>
<dbReference type="InterPro" id="IPR033931">
    <property type="entry name" value="PDK1-typ_PH"/>
</dbReference>
<dbReference type="InterPro" id="IPR011993">
    <property type="entry name" value="PH-like_dom_sf"/>
</dbReference>
<dbReference type="SMART" id="SM00220">
    <property type="entry name" value="S_TKc"/>
    <property type="match status" value="1"/>
</dbReference>
<dbReference type="EC" id="2.7.11.1" evidence="2"/>
<organism evidence="14 15">
    <name type="scientific">Sphagnum jensenii</name>
    <dbReference type="NCBI Taxonomy" id="128206"/>
    <lineage>
        <taxon>Eukaryota</taxon>
        <taxon>Viridiplantae</taxon>
        <taxon>Streptophyta</taxon>
        <taxon>Embryophyta</taxon>
        <taxon>Bryophyta</taxon>
        <taxon>Sphagnophytina</taxon>
        <taxon>Sphagnopsida</taxon>
        <taxon>Sphagnales</taxon>
        <taxon>Sphagnaceae</taxon>
        <taxon>Sphagnum</taxon>
    </lineage>
</organism>
<evidence type="ECO:0000256" key="12">
    <source>
        <dbReference type="SAM" id="MobiDB-lite"/>
    </source>
</evidence>
<feature type="compositionally biased region" description="Low complexity" evidence="12">
    <location>
        <begin position="354"/>
        <end position="363"/>
    </location>
</feature>
<dbReference type="InterPro" id="IPR017441">
    <property type="entry name" value="Protein_kinase_ATP_BS"/>
</dbReference>
<accession>A0ABP1AZZ8</accession>
<evidence type="ECO:0000256" key="9">
    <source>
        <dbReference type="ARBA" id="ARBA00048679"/>
    </source>
</evidence>
<dbReference type="PROSITE" id="PS00107">
    <property type="entry name" value="PROTEIN_KINASE_ATP"/>
    <property type="match status" value="1"/>
</dbReference>
<keyword evidence="6" id="KW-0418">Kinase</keyword>
<sequence length="497" mass="55770">MMMMGSSRDGEEGHQAPPPLVMRAPQQALTPNHFVFGKLLGLGSYSKVMKVKRKDTGEIFALKVMDKKHIIRENKVNLVKMERMILDQLDFPGIIRLCFTFQDSYSLYMGLECCDGGELFDQIRRKGRMKQEEVCFYAAEIVDILEYIHSQGVIHRDLKPENLLLTSDGHLKLCDFGSAKMVQPLANGFFQPEPGEKMSNFVGTAEYVSPEVLTGKPVHYGVDLWALGCIIYQMLEGRPPFKAATEYLTFQKVMACEFTMPSHFSSEAQDLVNHLLDLKPEKRLGSQGLDKLKNHSFFKGVDWLKLRKLLAPTLTVAPKGVSTQDSDEGSADSEWDIALGSNFADLSVADLSSGSSSPVGSPSDLNRNHPSLSPAPKVISPPSPTSSESQRFLEPGEKLVATAMVKKRKNLMTKKLQLLLIDKPRLIYVDPVKLVVVGEIPWSRQLQVKVENQFKWKIVVPNRTYDLEDLRGQAWQWKTAIEELQNQHPLYSSASKG</sequence>
<evidence type="ECO:0000256" key="2">
    <source>
        <dbReference type="ARBA" id="ARBA00012513"/>
    </source>
</evidence>
<dbReference type="InterPro" id="IPR050236">
    <property type="entry name" value="Ser_Thr_kinase_AGC"/>
</dbReference>
<dbReference type="InterPro" id="IPR011009">
    <property type="entry name" value="Kinase-like_dom_sf"/>
</dbReference>
<feature type="region of interest" description="Disordered" evidence="12">
    <location>
        <begin position="354"/>
        <end position="392"/>
    </location>
</feature>
<evidence type="ECO:0000256" key="4">
    <source>
        <dbReference type="ARBA" id="ARBA00022679"/>
    </source>
</evidence>
<evidence type="ECO:0000313" key="14">
    <source>
        <dbReference type="EMBL" id="CAK9868144.1"/>
    </source>
</evidence>
<evidence type="ECO:0000256" key="3">
    <source>
        <dbReference type="ARBA" id="ARBA00022527"/>
    </source>
</evidence>
<evidence type="ECO:0000256" key="6">
    <source>
        <dbReference type="ARBA" id="ARBA00022777"/>
    </source>
</evidence>
<evidence type="ECO:0000256" key="8">
    <source>
        <dbReference type="ARBA" id="ARBA00047899"/>
    </source>
</evidence>
<feature type="binding site" evidence="10">
    <location>
        <position position="63"/>
    </location>
    <ligand>
        <name>ATP</name>
        <dbReference type="ChEBI" id="CHEBI:30616"/>
    </ligand>
</feature>
<dbReference type="Proteomes" id="UP001497522">
    <property type="component" value="Chromosome 18"/>
</dbReference>
<dbReference type="PANTHER" id="PTHR24356">
    <property type="entry name" value="SERINE/THREONINE-PROTEIN KINASE"/>
    <property type="match status" value="1"/>
</dbReference>
<evidence type="ECO:0000259" key="13">
    <source>
        <dbReference type="PROSITE" id="PS50011"/>
    </source>
</evidence>
<dbReference type="PANTHER" id="PTHR24356:SF163">
    <property type="entry name" value="3-PHOSPHOINOSITIDE-DEPENDENT PROTEIN KINASE 1-RELATED"/>
    <property type="match status" value="1"/>
</dbReference>